<evidence type="ECO:0000313" key="1">
    <source>
        <dbReference type="EMBL" id="KAJ4715176.1"/>
    </source>
</evidence>
<comment type="caution">
    <text evidence="1">The sequence shown here is derived from an EMBL/GenBank/DDBJ whole genome shotgun (WGS) entry which is preliminary data.</text>
</comment>
<evidence type="ECO:0000313" key="2">
    <source>
        <dbReference type="Proteomes" id="UP001164539"/>
    </source>
</evidence>
<reference evidence="1 2" key="1">
    <citation type="journal article" date="2023" name="Science">
        <title>Complex scaffold remodeling in plant triterpene biosynthesis.</title>
        <authorList>
            <person name="De La Pena R."/>
            <person name="Hodgson H."/>
            <person name="Liu J.C."/>
            <person name="Stephenson M.J."/>
            <person name="Martin A.C."/>
            <person name="Owen C."/>
            <person name="Harkess A."/>
            <person name="Leebens-Mack J."/>
            <person name="Jimenez L.E."/>
            <person name="Osbourn A."/>
            <person name="Sattely E.S."/>
        </authorList>
    </citation>
    <scope>NUCLEOTIDE SEQUENCE [LARGE SCALE GENOMIC DNA]</scope>
    <source>
        <strain evidence="2">cv. JPN11</strain>
        <tissue evidence="1">Leaf</tissue>
    </source>
</reference>
<dbReference type="EMBL" id="CM051400">
    <property type="protein sequence ID" value="KAJ4715176.1"/>
    <property type="molecule type" value="Genomic_DNA"/>
</dbReference>
<gene>
    <name evidence="1" type="ORF">OWV82_013564</name>
</gene>
<dbReference type="Proteomes" id="UP001164539">
    <property type="component" value="Chromosome 7"/>
</dbReference>
<protein>
    <submittedName>
        <fullName evidence="1">TIR-NBS resistance protein</fullName>
    </submittedName>
</protein>
<accession>A0ACC1XUJ3</accession>
<name>A0ACC1XUJ3_MELAZ</name>
<keyword evidence="2" id="KW-1185">Reference proteome</keyword>
<sequence>MASSSSFTNIIPQMKHDVFLSYSGKDTRNNFTSHLYAALCRKKIETFIDNQLKRGGEISPSLLDAIEGSKISVIIFSKQYASSRWCLDELVKILKCKNKYGQIVIPVFYHIDPSDIRNQTGIFGDSFSKLERQFQGRLEKLQRWRLALREAANISGFDSQVIR</sequence>
<proteinExistence type="predicted"/>
<organism evidence="1 2">
    <name type="scientific">Melia azedarach</name>
    <name type="common">Chinaberry tree</name>
    <dbReference type="NCBI Taxonomy" id="155640"/>
    <lineage>
        <taxon>Eukaryota</taxon>
        <taxon>Viridiplantae</taxon>
        <taxon>Streptophyta</taxon>
        <taxon>Embryophyta</taxon>
        <taxon>Tracheophyta</taxon>
        <taxon>Spermatophyta</taxon>
        <taxon>Magnoliopsida</taxon>
        <taxon>eudicotyledons</taxon>
        <taxon>Gunneridae</taxon>
        <taxon>Pentapetalae</taxon>
        <taxon>rosids</taxon>
        <taxon>malvids</taxon>
        <taxon>Sapindales</taxon>
        <taxon>Meliaceae</taxon>
        <taxon>Melia</taxon>
    </lineage>
</organism>